<dbReference type="AlphaFoldDB" id="A0ABD3XKI2"/>
<keyword evidence="1" id="KW-0677">Repeat</keyword>
<dbReference type="SUPFAM" id="SSF48403">
    <property type="entry name" value="Ankyrin repeat"/>
    <property type="match status" value="2"/>
</dbReference>
<dbReference type="PANTHER" id="PTHR24161">
    <property type="entry name" value="ANK_REP_REGION DOMAIN-CONTAINING PROTEIN-RELATED"/>
    <property type="match status" value="1"/>
</dbReference>
<dbReference type="Gene3D" id="1.25.40.20">
    <property type="entry name" value="Ankyrin repeat-containing domain"/>
    <property type="match status" value="3"/>
</dbReference>
<evidence type="ECO:0000256" key="1">
    <source>
        <dbReference type="ARBA" id="ARBA00022737"/>
    </source>
</evidence>
<comment type="caution">
    <text evidence="5">The sequence shown here is derived from an EMBL/GenBank/DDBJ whole genome shotgun (WGS) entry which is preliminary data.</text>
</comment>
<gene>
    <name evidence="5" type="ORF">ACJMK2_026621</name>
</gene>
<dbReference type="Pfam" id="PF12796">
    <property type="entry name" value="Ank_2"/>
    <property type="match status" value="3"/>
</dbReference>
<dbReference type="PROSITE" id="PS50297">
    <property type="entry name" value="ANK_REP_REGION"/>
    <property type="match status" value="4"/>
</dbReference>
<feature type="repeat" description="ANK" evidence="3">
    <location>
        <begin position="251"/>
        <end position="283"/>
    </location>
</feature>
<dbReference type="Pfam" id="PF13606">
    <property type="entry name" value="Ank_3"/>
    <property type="match status" value="1"/>
</dbReference>
<dbReference type="EMBL" id="JBJQND010000002">
    <property type="protein sequence ID" value="KAL3886640.1"/>
    <property type="molecule type" value="Genomic_DNA"/>
</dbReference>
<dbReference type="PROSITE" id="PS50225">
    <property type="entry name" value="SOCS"/>
    <property type="match status" value="1"/>
</dbReference>
<dbReference type="InterPro" id="IPR002110">
    <property type="entry name" value="Ankyrin_rpt"/>
</dbReference>
<protein>
    <recommendedName>
        <fullName evidence="4">SOCS box domain-containing protein</fullName>
    </recommendedName>
</protein>
<evidence type="ECO:0000256" key="3">
    <source>
        <dbReference type="PROSITE-ProRule" id="PRU00023"/>
    </source>
</evidence>
<dbReference type="PROSITE" id="PS50088">
    <property type="entry name" value="ANK_REPEAT"/>
    <property type="match status" value="5"/>
</dbReference>
<sequence length="637" mass="70714">MEMRKTQNFGQLCDLCTLIHMGKLSEALCFLKKCSKIQDPDNLAVYKTIKYYCQYLSGMSQSLGIALATTCTSEEVQNGQVRELVIEVLKILFAAGITPNTVTRLETPLMAAVSTHDELLTNLLLENGANPNLQDGQAEMNAFALAIILNEVTIIKQFLSYGARVNEPCCQNMTPLQLSMNKSVEVSKLLLQNGANIQQVLSIHTGNNVHLAQPPLIQAVESNNLYLASVLLEHGEDINQGYDVNHSYGSNQQSPVHLAVIHGRKEMVALLIQHGANLEKVNGLGETPLGLALHAGSNSDGDIAKMLLSAGCSRVKESKINLFQKSYPPLHISAFLGFDYHKEIIEWILDYELDQVNREALNTTDKTVPRLSECREFSNLDIQENRSNSRRKSAFINLKAADSSTPLFMAVMSGRMDIIKYIYDKGGDPYIECSQGNLIHAAVMAICSEEVLDFVLSFGLDIDHINDDGNTPLILAARNNNSSACQKLVCHGACLNMQDARFGETALSASVYFGCENNAQVLISHGADPDIPDSRNTTALYWSIFNCREKTLKLLLEAGVKLTQRDLVHYPRNIKVMRNPELRQMLNEYVTKPPSLQQACRIKVRTHLKHLSQGKSIEPFILQLAIPSKLKKFLLIE</sequence>
<organism evidence="5 6">
    <name type="scientific">Sinanodonta woodiana</name>
    <name type="common">Chinese pond mussel</name>
    <name type="synonym">Anodonta woodiana</name>
    <dbReference type="NCBI Taxonomy" id="1069815"/>
    <lineage>
        <taxon>Eukaryota</taxon>
        <taxon>Metazoa</taxon>
        <taxon>Spiralia</taxon>
        <taxon>Lophotrochozoa</taxon>
        <taxon>Mollusca</taxon>
        <taxon>Bivalvia</taxon>
        <taxon>Autobranchia</taxon>
        <taxon>Heteroconchia</taxon>
        <taxon>Palaeoheterodonta</taxon>
        <taxon>Unionida</taxon>
        <taxon>Unionoidea</taxon>
        <taxon>Unionidae</taxon>
        <taxon>Unioninae</taxon>
        <taxon>Sinanodonta</taxon>
    </lineage>
</organism>
<dbReference type="InterPro" id="IPR036770">
    <property type="entry name" value="Ankyrin_rpt-contain_sf"/>
</dbReference>
<accession>A0ABD3XKI2</accession>
<name>A0ABD3XKI2_SINWO</name>
<feature type="repeat" description="ANK" evidence="3">
    <location>
        <begin position="502"/>
        <end position="534"/>
    </location>
</feature>
<feature type="repeat" description="ANK" evidence="3">
    <location>
        <begin position="104"/>
        <end position="136"/>
    </location>
</feature>
<feature type="domain" description="SOCS box" evidence="4">
    <location>
        <begin position="581"/>
        <end position="637"/>
    </location>
</feature>
<dbReference type="Pfam" id="PF07525">
    <property type="entry name" value="SOCS_box"/>
    <property type="match status" value="1"/>
</dbReference>
<evidence type="ECO:0000313" key="5">
    <source>
        <dbReference type="EMBL" id="KAL3886640.1"/>
    </source>
</evidence>
<evidence type="ECO:0000313" key="6">
    <source>
        <dbReference type="Proteomes" id="UP001634394"/>
    </source>
</evidence>
<proteinExistence type="predicted"/>
<dbReference type="SMART" id="SM00969">
    <property type="entry name" value="SOCS_box"/>
    <property type="match status" value="1"/>
</dbReference>
<dbReference type="PANTHER" id="PTHR24161:SF85">
    <property type="entry name" value="PALMITOYLTRANSFERASE HIP14"/>
    <property type="match status" value="1"/>
</dbReference>
<keyword evidence="2 3" id="KW-0040">ANK repeat</keyword>
<evidence type="ECO:0000259" key="4">
    <source>
        <dbReference type="PROSITE" id="PS50225"/>
    </source>
</evidence>
<reference evidence="5 6" key="1">
    <citation type="submission" date="2024-11" db="EMBL/GenBank/DDBJ databases">
        <title>Chromosome-level genome assembly of the freshwater bivalve Anodonta woodiana.</title>
        <authorList>
            <person name="Chen X."/>
        </authorList>
    </citation>
    <scope>NUCLEOTIDE SEQUENCE [LARGE SCALE GENOMIC DNA]</scope>
    <source>
        <strain evidence="5">MN2024</strain>
        <tissue evidence="5">Gills</tissue>
    </source>
</reference>
<feature type="repeat" description="ANK" evidence="3">
    <location>
        <begin position="402"/>
        <end position="434"/>
    </location>
</feature>
<dbReference type="CDD" id="cd03716">
    <property type="entry name" value="SOCS_ASB_like"/>
    <property type="match status" value="1"/>
</dbReference>
<dbReference type="Proteomes" id="UP001634394">
    <property type="component" value="Unassembled WGS sequence"/>
</dbReference>
<feature type="repeat" description="ANK" evidence="3">
    <location>
        <begin position="468"/>
        <end position="500"/>
    </location>
</feature>
<dbReference type="SMART" id="SM00248">
    <property type="entry name" value="ANK"/>
    <property type="match status" value="12"/>
</dbReference>
<dbReference type="InterPro" id="IPR001496">
    <property type="entry name" value="SOCS_box"/>
</dbReference>
<evidence type="ECO:0000256" key="2">
    <source>
        <dbReference type="ARBA" id="ARBA00023043"/>
    </source>
</evidence>
<keyword evidence="6" id="KW-1185">Reference proteome</keyword>